<gene>
    <name evidence="1" type="ORF">BSTOLATCC_MIC22514</name>
</gene>
<evidence type="ECO:0000313" key="2">
    <source>
        <dbReference type="Proteomes" id="UP001162131"/>
    </source>
</evidence>
<protein>
    <submittedName>
        <fullName evidence="1">Uncharacterized protein</fullName>
    </submittedName>
</protein>
<proteinExistence type="predicted"/>
<keyword evidence="2" id="KW-1185">Reference proteome</keyword>
<dbReference type="AlphaFoldDB" id="A0AAU9JB30"/>
<reference evidence="1" key="1">
    <citation type="submission" date="2021-09" db="EMBL/GenBank/DDBJ databases">
        <authorList>
            <consortium name="AG Swart"/>
            <person name="Singh M."/>
            <person name="Singh A."/>
            <person name="Seah K."/>
            <person name="Emmerich C."/>
        </authorList>
    </citation>
    <scope>NUCLEOTIDE SEQUENCE</scope>
    <source>
        <strain evidence="1">ATCC30299</strain>
    </source>
</reference>
<dbReference type="Proteomes" id="UP001162131">
    <property type="component" value="Unassembled WGS sequence"/>
</dbReference>
<name>A0AAU9JB30_9CILI</name>
<dbReference type="EMBL" id="CAJZBQ010000021">
    <property type="protein sequence ID" value="CAG9318913.1"/>
    <property type="molecule type" value="Genomic_DNA"/>
</dbReference>
<accession>A0AAU9JB30</accession>
<organism evidence="1 2">
    <name type="scientific">Blepharisma stoltei</name>
    <dbReference type="NCBI Taxonomy" id="1481888"/>
    <lineage>
        <taxon>Eukaryota</taxon>
        <taxon>Sar</taxon>
        <taxon>Alveolata</taxon>
        <taxon>Ciliophora</taxon>
        <taxon>Postciliodesmatophora</taxon>
        <taxon>Heterotrichea</taxon>
        <taxon>Heterotrichida</taxon>
        <taxon>Blepharismidae</taxon>
        <taxon>Blepharisma</taxon>
    </lineage>
</organism>
<evidence type="ECO:0000313" key="1">
    <source>
        <dbReference type="EMBL" id="CAG9318913.1"/>
    </source>
</evidence>
<comment type="caution">
    <text evidence="1">The sequence shown here is derived from an EMBL/GenBank/DDBJ whole genome shotgun (WGS) entry which is preliminary data.</text>
</comment>
<sequence length="100" mass="12135">MIFIKAFFTCSKRGVNFVKVGFFFSNSSLMENEIRKFCLSHKFYRNALFNCTPIKIFTPPLREWTKHLEKSLFFAQKPTLREWTKIFLIEKFFMEKIFDI</sequence>